<dbReference type="EMBL" id="JABEZU010000001">
    <property type="protein sequence ID" value="NOV95993.1"/>
    <property type="molecule type" value="Genomic_DNA"/>
</dbReference>
<protein>
    <submittedName>
        <fullName evidence="3">Nucleoside-diphosphate-sugar epimerase</fullName>
    </submittedName>
</protein>
<dbReference type="Pfam" id="PF01370">
    <property type="entry name" value="Epimerase"/>
    <property type="match status" value="2"/>
</dbReference>
<comment type="similarity">
    <text evidence="1">Belongs to the NAD(P)-dependent epimerase/dehydratase family.</text>
</comment>
<organism evidence="3 4">
    <name type="scientific">Isoptericola halotolerans</name>
    <dbReference type="NCBI Taxonomy" id="300560"/>
    <lineage>
        <taxon>Bacteria</taxon>
        <taxon>Bacillati</taxon>
        <taxon>Actinomycetota</taxon>
        <taxon>Actinomycetes</taxon>
        <taxon>Micrococcales</taxon>
        <taxon>Promicromonosporaceae</taxon>
        <taxon>Isoptericola</taxon>
    </lineage>
</organism>
<sequence>MTTPRSRNPLDLLFIGGSGIISAASVTRAVALGHRVTVLNRGRSATRPLPDEVETLVADVADDAAVDAALAGRDFDVVAQFRAFSPDHVARDVERFTGRTGQYVFISSASAYQTPPSRLPVTESTPLRNPYWQYSRDKITGEDLLVRAHREDAFPATIVRPSHTYDRTLIPTTGQWTDVARMRAGRPVVVHGDGTSLWTLTHTEDFAVGFVGLLGHPLAVGDTFQIMGTHAPTWDQVYTWLGAAAGVPDPEIVHVASETIARVLPDDGDGLLGDKAHSMLFDCAKLQALVPEFRTTITYDQGAHEQIAWYDAHPEAQAVDETRDRAFDRLVEHARSV</sequence>
<evidence type="ECO:0000313" key="3">
    <source>
        <dbReference type="EMBL" id="NOV95993.1"/>
    </source>
</evidence>
<dbReference type="Gene3D" id="3.40.50.720">
    <property type="entry name" value="NAD(P)-binding Rossmann-like Domain"/>
    <property type="match status" value="1"/>
</dbReference>
<gene>
    <name evidence="3" type="ORF">HDG69_000546</name>
</gene>
<evidence type="ECO:0000259" key="2">
    <source>
        <dbReference type="Pfam" id="PF01370"/>
    </source>
</evidence>
<feature type="domain" description="NAD-dependent epimerase/dehydratase" evidence="2">
    <location>
        <begin position="102"/>
        <end position="220"/>
    </location>
</feature>
<dbReference type="SUPFAM" id="SSF51735">
    <property type="entry name" value="NAD(P)-binding Rossmann-fold domains"/>
    <property type="match status" value="1"/>
</dbReference>
<feature type="domain" description="NAD-dependent epimerase/dehydratase" evidence="2">
    <location>
        <begin position="14"/>
        <end position="93"/>
    </location>
</feature>
<accession>A0ABX1ZZG8</accession>
<dbReference type="Proteomes" id="UP000757540">
    <property type="component" value="Unassembled WGS sequence"/>
</dbReference>
<dbReference type="PANTHER" id="PTHR43000">
    <property type="entry name" value="DTDP-D-GLUCOSE 4,6-DEHYDRATASE-RELATED"/>
    <property type="match status" value="1"/>
</dbReference>
<name>A0ABX1ZZG8_9MICO</name>
<proteinExistence type="inferred from homology"/>
<dbReference type="InterPro" id="IPR036291">
    <property type="entry name" value="NAD(P)-bd_dom_sf"/>
</dbReference>
<reference evidence="3 4" key="1">
    <citation type="submission" date="2020-05" db="EMBL/GenBank/DDBJ databases">
        <title>Genomic Encyclopedia of Type Strains, Phase III (KMG-III): the genomes of soil and plant-associated and newly described type strains.</title>
        <authorList>
            <person name="Whitman W."/>
        </authorList>
    </citation>
    <scope>NUCLEOTIDE SEQUENCE [LARGE SCALE GENOMIC DNA]</scope>
    <source>
        <strain evidence="3 4">KCTC 19046</strain>
    </source>
</reference>
<comment type="caution">
    <text evidence="3">The sequence shown here is derived from an EMBL/GenBank/DDBJ whole genome shotgun (WGS) entry which is preliminary data.</text>
</comment>
<dbReference type="InterPro" id="IPR001509">
    <property type="entry name" value="Epimerase_deHydtase"/>
</dbReference>
<evidence type="ECO:0000256" key="1">
    <source>
        <dbReference type="ARBA" id="ARBA00007637"/>
    </source>
</evidence>
<dbReference type="RefSeq" id="WP_425484005.1">
    <property type="nucleotide sequence ID" value="NZ_BAAAML010000002.1"/>
</dbReference>
<evidence type="ECO:0000313" key="4">
    <source>
        <dbReference type="Proteomes" id="UP000757540"/>
    </source>
</evidence>
<keyword evidence="4" id="KW-1185">Reference proteome</keyword>